<evidence type="ECO:0000256" key="7">
    <source>
        <dbReference type="SAM" id="Phobius"/>
    </source>
</evidence>
<dbReference type="Gene3D" id="1.10.287.950">
    <property type="entry name" value="Methyl-accepting chemotaxis protein"/>
    <property type="match status" value="1"/>
</dbReference>
<keyword evidence="3 7" id="KW-1133">Transmembrane helix</keyword>
<name>A0ABU9B935_9BURK</name>
<dbReference type="InterPro" id="IPR004089">
    <property type="entry name" value="MCPsignal_dom"/>
</dbReference>
<evidence type="ECO:0000256" key="1">
    <source>
        <dbReference type="ARBA" id="ARBA00004141"/>
    </source>
</evidence>
<evidence type="ECO:0000259" key="8">
    <source>
        <dbReference type="PROSITE" id="PS50111"/>
    </source>
</evidence>
<evidence type="ECO:0000256" key="2">
    <source>
        <dbReference type="ARBA" id="ARBA00022692"/>
    </source>
</evidence>
<evidence type="ECO:0000313" key="9">
    <source>
        <dbReference type="EMBL" id="MEK8025183.1"/>
    </source>
</evidence>
<comment type="caution">
    <text evidence="9">The sequence shown here is derived from an EMBL/GenBank/DDBJ whole genome shotgun (WGS) entry which is preliminary data.</text>
</comment>
<accession>A0ABU9B935</accession>
<keyword evidence="5 6" id="KW-0807">Transducer</keyword>
<dbReference type="SUPFAM" id="SSF58104">
    <property type="entry name" value="Methyl-accepting chemotaxis protein (MCP) signaling domain"/>
    <property type="match status" value="1"/>
</dbReference>
<dbReference type="Pfam" id="PF00015">
    <property type="entry name" value="MCPsignal"/>
    <property type="match status" value="1"/>
</dbReference>
<dbReference type="PANTHER" id="PTHR32089:SF119">
    <property type="entry name" value="METHYL-ACCEPTING CHEMOTAXIS PROTEIN CTPL"/>
    <property type="match status" value="1"/>
</dbReference>
<dbReference type="SMART" id="SM00283">
    <property type="entry name" value="MA"/>
    <property type="match status" value="1"/>
</dbReference>
<evidence type="ECO:0000256" key="4">
    <source>
        <dbReference type="ARBA" id="ARBA00023136"/>
    </source>
</evidence>
<evidence type="ECO:0000313" key="10">
    <source>
        <dbReference type="Proteomes" id="UP001368500"/>
    </source>
</evidence>
<dbReference type="PROSITE" id="PS50111">
    <property type="entry name" value="CHEMOTAXIS_TRANSDUC_2"/>
    <property type="match status" value="1"/>
</dbReference>
<keyword evidence="10" id="KW-1185">Reference proteome</keyword>
<dbReference type="PANTHER" id="PTHR32089">
    <property type="entry name" value="METHYL-ACCEPTING CHEMOTAXIS PROTEIN MCPB"/>
    <property type="match status" value="1"/>
</dbReference>
<reference evidence="9 10" key="1">
    <citation type="submission" date="2024-04" db="EMBL/GenBank/DDBJ databases">
        <title>Novel species of the genus Ideonella isolated from streams.</title>
        <authorList>
            <person name="Lu H."/>
        </authorList>
    </citation>
    <scope>NUCLEOTIDE SEQUENCE [LARGE SCALE GENOMIC DNA]</scope>
    <source>
        <strain evidence="9 10">BYS139W</strain>
    </source>
</reference>
<evidence type="ECO:0000256" key="6">
    <source>
        <dbReference type="PROSITE-ProRule" id="PRU00284"/>
    </source>
</evidence>
<keyword evidence="4 7" id="KW-0472">Membrane</keyword>
<dbReference type="Proteomes" id="UP001368500">
    <property type="component" value="Unassembled WGS sequence"/>
</dbReference>
<organism evidence="9 10">
    <name type="scientific">Pseudaquabacterium rugosum</name>
    <dbReference type="NCBI Taxonomy" id="2984194"/>
    <lineage>
        <taxon>Bacteria</taxon>
        <taxon>Pseudomonadati</taxon>
        <taxon>Pseudomonadota</taxon>
        <taxon>Betaproteobacteria</taxon>
        <taxon>Burkholderiales</taxon>
        <taxon>Sphaerotilaceae</taxon>
        <taxon>Pseudaquabacterium</taxon>
    </lineage>
</organism>
<sequence>MSTDVPSAARDLSSPLFLSRIRAQATALGQRGALALLGLGLGLPAMTALLAAGHPYWALSAAMLTGASLPGLWAAFARLRSPATAATAPAVECPPLGHMRRLDEEMLRQLARAIDLSETSALQLIERVTGLRGASSRLMAYLHSAQSHSTQMQSEIERSGSIVGELAHFVQQLPQQIADERQHIGHLVQEVRQLSGITETIRGMARQTEILAMNAAVAAARAGEAGRGFAVLAGEVRRLALQSNEAAREIEQHIGRLVETVQARSSGDAAARLQHNETEASRLLTLTRRLDEGYLDMRQFYGMLLTAITEHNTALNSGITELLDTAQYQDIFRQIVDRLAPTMRERQDVLNDLVERLRQGEPGVLDTHEGAQALVERYVASEARHRDPDATCDAQPGEPARRIELF</sequence>
<feature type="transmembrane region" description="Helical" evidence="7">
    <location>
        <begin position="32"/>
        <end position="50"/>
    </location>
</feature>
<dbReference type="RefSeq" id="WP_341372961.1">
    <property type="nucleotide sequence ID" value="NZ_JBBUTF010000003.1"/>
</dbReference>
<feature type="domain" description="Methyl-accepting transducer" evidence="8">
    <location>
        <begin position="144"/>
        <end position="262"/>
    </location>
</feature>
<dbReference type="EMBL" id="JBBUTF010000003">
    <property type="protein sequence ID" value="MEK8025183.1"/>
    <property type="molecule type" value="Genomic_DNA"/>
</dbReference>
<protein>
    <submittedName>
        <fullName evidence="9">Methyl-accepting chemotaxis protein</fullName>
    </submittedName>
</protein>
<comment type="subcellular location">
    <subcellularLocation>
        <location evidence="1">Membrane</location>
        <topology evidence="1">Multi-pass membrane protein</topology>
    </subcellularLocation>
</comment>
<keyword evidence="2 7" id="KW-0812">Transmembrane</keyword>
<proteinExistence type="predicted"/>
<evidence type="ECO:0000256" key="5">
    <source>
        <dbReference type="ARBA" id="ARBA00023224"/>
    </source>
</evidence>
<gene>
    <name evidence="9" type="ORF">AACH11_04310</name>
</gene>
<evidence type="ECO:0000256" key="3">
    <source>
        <dbReference type="ARBA" id="ARBA00022989"/>
    </source>
</evidence>